<organism evidence="2 3">
    <name type="scientific">Coptis chinensis</name>
    <dbReference type="NCBI Taxonomy" id="261450"/>
    <lineage>
        <taxon>Eukaryota</taxon>
        <taxon>Viridiplantae</taxon>
        <taxon>Streptophyta</taxon>
        <taxon>Embryophyta</taxon>
        <taxon>Tracheophyta</taxon>
        <taxon>Spermatophyta</taxon>
        <taxon>Magnoliopsida</taxon>
        <taxon>Ranunculales</taxon>
        <taxon>Ranunculaceae</taxon>
        <taxon>Coptidoideae</taxon>
        <taxon>Coptis</taxon>
    </lineage>
</organism>
<feature type="domain" description="F-box" evidence="1">
    <location>
        <begin position="3"/>
        <end position="51"/>
    </location>
</feature>
<dbReference type="SUPFAM" id="SSF81383">
    <property type="entry name" value="F-box domain"/>
    <property type="match status" value="1"/>
</dbReference>
<dbReference type="AlphaFoldDB" id="A0A835LCQ4"/>
<accession>A0A835LCQ4</accession>
<name>A0A835LCQ4_9MAGN</name>
<dbReference type="InterPro" id="IPR036047">
    <property type="entry name" value="F-box-like_dom_sf"/>
</dbReference>
<dbReference type="InterPro" id="IPR053781">
    <property type="entry name" value="F-box_AtFBL13-like"/>
</dbReference>
<comment type="caution">
    <text evidence="2">The sequence shown here is derived from an EMBL/GenBank/DDBJ whole genome shotgun (WGS) entry which is preliminary data.</text>
</comment>
<keyword evidence="3" id="KW-1185">Reference proteome</keyword>
<dbReference type="SUPFAM" id="SSF52047">
    <property type="entry name" value="RNI-like"/>
    <property type="match status" value="1"/>
</dbReference>
<sequence length="491" mass="56359">MEMDRISDLPEPIRSHILDFLPMEDAFRTSILSRQWRYVCFSLSNLTFDQHSFMQKNYGDLADNLNFDQFSFMQKKNSGEYADFVNRILSHHDGSAIINFEVNNNDYMYPVSAPDVNAWISYAVDHNVQKLRIHGFSTIYDAELSGGLFTCISLTSIYDAELSGGLFTCISLTSLTLEKVGLDLPRTVGFPLLKTLKLDDVYIPCENSINKLFSNCPVLENLAIRRCSFLSCNCREPLNIFVPSLKRLSLLFMHYHKKTNISAPNLKQFACLGLPPDISLETLLSLRTASFIWSVTRSDQRASYIHSAHKIVAGLRNVTELCLYDFYIEALTSRDPVCLPTYSTLKHLHLHMLPIENQVQAVIILLKRTPNLQTLGIYVMMRKTMQDTLVEKEYWQPQELYSVHTLNHLKLLKIESLQGTESEFRLLRHLFENGNAIERMNICYSKEMTEAGRTGFSEKLMKLARVSTEVEISAGDDSYKPHPHAFKWLTF</sequence>
<dbReference type="EMBL" id="JADFTS010000009">
    <property type="protein sequence ID" value="KAF9590663.1"/>
    <property type="molecule type" value="Genomic_DNA"/>
</dbReference>
<dbReference type="PANTHER" id="PTHR31900:SF30">
    <property type="entry name" value="SUPERFAMILY PROTEIN, PUTATIVE-RELATED"/>
    <property type="match status" value="1"/>
</dbReference>
<dbReference type="Gene3D" id="1.20.1280.50">
    <property type="match status" value="1"/>
</dbReference>
<dbReference type="PROSITE" id="PS50181">
    <property type="entry name" value="FBOX"/>
    <property type="match status" value="1"/>
</dbReference>
<dbReference type="Gene3D" id="3.80.10.10">
    <property type="entry name" value="Ribonuclease Inhibitor"/>
    <property type="match status" value="1"/>
</dbReference>
<proteinExistence type="predicted"/>
<dbReference type="OrthoDB" id="612216at2759"/>
<dbReference type="Pfam" id="PF00646">
    <property type="entry name" value="F-box"/>
    <property type="match status" value="1"/>
</dbReference>
<evidence type="ECO:0000259" key="1">
    <source>
        <dbReference type="PROSITE" id="PS50181"/>
    </source>
</evidence>
<dbReference type="InterPro" id="IPR032675">
    <property type="entry name" value="LRR_dom_sf"/>
</dbReference>
<dbReference type="InterPro" id="IPR050232">
    <property type="entry name" value="FBL13/AtMIF1-like"/>
</dbReference>
<gene>
    <name evidence="2" type="ORF">IFM89_036155</name>
</gene>
<evidence type="ECO:0000313" key="2">
    <source>
        <dbReference type="EMBL" id="KAF9590663.1"/>
    </source>
</evidence>
<evidence type="ECO:0000313" key="3">
    <source>
        <dbReference type="Proteomes" id="UP000631114"/>
    </source>
</evidence>
<protein>
    <recommendedName>
        <fullName evidence="1">F-box domain-containing protein</fullName>
    </recommendedName>
</protein>
<dbReference type="CDD" id="cd22160">
    <property type="entry name" value="F-box_AtFBL13-like"/>
    <property type="match status" value="1"/>
</dbReference>
<dbReference type="Proteomes" id="UP000631114">
    <property type="component" value="Unassembled WGS sequence"/>
</dbReference>
<dbReference type="PANTHER" id="PTHR31900">
    <property type="entry name" value="F-BOX/RNI SUPERFAMILY PROTEIN-RELATED"/>
    <property type="match status" value="1"/>
</dbReference>
<dbReference type="Pfam" id="PF23622">
    <property type="entry name" value="LRR_At1g61320_AtMIF1"/>
    <property type="match status" value="1"/>
</dbReference>
<dbReference type="InterPro" id="IPR001810">
    <property type="entry name" value="F-box_dom"/>
</dbReference>
<dbReference type="InterPro" id="IPR055357">
    <property type="entry name" value="LRR_At1g61320_AtMIF1"/>
</dbReference>
<reference evidence="2 3" key="1">
    <citation type="submission" date="2020-10" db="EMBL/GenBank/DDBJ databases">
        <title>The Coptis chinensis genome and diversification of protoberbering-type alkaloids.</title>
        <authorList>
            <person name="Wang B."/>
            <person name="Shu S."/>
            <person name="Song C."/>
            <person name="Liu Y."/>
        </authorList>
    </citation>
    <scope>NUCLEOTIDE SEQUENCE [LARGE SCALE GENOMIC DNA]</scope>
    <source>
        <strain evidence="2">HL-2020</strain>
        <tissue evidence="2">Leaf</tissue>
    </source>
</reference>